<dbReference type="AlphaFoldDB" id="A0A7J6GT36"/>
<comment type="similarity">
    <text evidence="2">Belongs to the PPR family. PCMP-H subfamily.</text>
</comment>
<accession>A0A7J6GT36</accession>
<dbReference type="FunFam" id="1.25.40.10:FF:000503">
    <property type="entry name" value="Pentatricopeptide repeat-containing protein, mitochondrial"/>
    <property type="match status" value="1"/>
</dbReference>
<dbReference type="PANTHER" id="PTHR47926">
    <property type="entry name" value="PENTATRICOPEPTIDE REPEAT-CONTAINING PROTEIN"/>
    <property type="match status" value="1"/>
</dbReference>
<dbReference type="Pfam" id="PF13812">
    <property type="entry name" value="PPR_3"/>
    <property type="match status" value="1"/>
</dbReference>
<name>A0A7J6GT36_CANSA</name>
<dbReference type="GO" id="GO:0008270">
    <property type="term" value="F:zinc ion binding"/>
    <property type="evidence" value="ECO:0007669"/>
    <property type="project" value="InterPro"/>
</dbReference>
<gene>
    <name evidence="9" type="ORF">G4B88_026502</name>
</gene>
<evidence type="ECO:0000256" key="7">
    <source>
        <dbReference type="SAM" id="MobiDB-lite"/>
    </source>
</evidence>
<keyword evidence="5" id="KW-0496">Mitochondrion</keyword>
<dbReference type="InterPro" id="IPR032867">
    <property type="entry name" value="DYW_dom"/>
</dbReference>
<feature type="compositionally biased region" description="Low complexity" evidence="7">
    <location>
        <begin position="295"/>
        <end position="315"/>
    </location>
</feature>
<sequence length="788" mass="87702">MYTKRALILKLNSLTALSKVCYPRYTSNFLEKNYLLRNFSTAARIADSQIDNGYQTEVSSEYCQNPSGFQSERRNFTDFEDKVRGQGSNPYGFYDKDPKNGFVESTNGDCQNHGRGYRESSNLGSFNNQSGKNGNLSGFYGQNNGGNGNMQNSSTSYQVGSSEMRQNLGGFSNGNSSGAYGKNESDLLQNSNGFYQNHGGVSRESSNFGSVNNRFGQNENFSGIYGQNNGGNGNVQSLNTSYQVGSSEMRQNPGGFSSQGHLGFQGASNGSYSPSFSQFQQSPATQYAGNSGPVYGQYQQNHQPNNNYYHNTTTGPQVPSYPVTEGALVEASESSPNVASLQDLDGLCKEGKAKEAVEVLKLLVEQHIPVDLPRYLLLLQVCGEAKALEEAKFVHEDILRSQSSLEIRVYNRILETYSRCGSMEDAFLVFNKMPQHNLTSWDIMITWLAKNGSGWDAIDMFTEFKQAGRKPDGQMFIGVFHACSVVGDIDEGMLHFESMSKEFGIVPTMDHYVSIVDMLGSAGHLDEALEFIEKMPLQPSVDIWEALMNLCRVHGHTELGDRCAELVEQLEPSRLDKESKAGLIPVKSSDFAKEKEKKKDPSLLEVRSRVHEYRAGDTSHPENDKIYAKLRGLREQMKEAGYIPETRFVLHDIDQESKEDALLAHSERLAVAYGLLSSSARSPIRVIKNLRVCGDCHNALKIISKIVGRELIMRDAKRFHHFKDGVSEDSDFSIFFRLGSTMISSANYSCRPPLTVCGIEEAKFVHQHILGSQSSLQVKRILEMWLYV</sequence>
<comment type="subcellular location">
    <subcellularLocation>
        <location evidence="1">Mitochondrion</location>
    </subcellularLocation>
</comment>
<dbReference type="PANTHER" id="PTHR47926:SF388">
    <property type="entry name" value="DYW DOMAIN-CONTAINING PROTEIN"/>
    <property type="match status" value="1"/>
</dbReference>
<feature type="region of interest" description="Disordered" evidence="7">
    <location>
        <begin position="168"/>
        <end position="315"/>
    </location>
</feature>
<feature type="compositionally biased region" description="Polar residues" evidence="7">
    <location>
        <begin position="186"/>
        <end position="195"/>
    </location>
</feature>
<evidence type="ECO:0000313" key="9">
    <source>
        <dbReference type="EMBL" id="KAF4385219.1"/>
    </source>
</evidence>
<proteinExistence type="inferred from homology"/>
<feature type="compositionally biased region" description="Polar residues" evidence="7">
    <location>
        <begin position="235"/>
        <end position="272"/>
    </location>
</feature>
<dbReference type="GO" id="GO:0003723">
    <property type="term" value="F:RNA binding"/>
    <property type="evidence" value="ECO:0007669"/>
    <property type="project" value="InterPro"/>
</dbReference>
<evidence type="ECO:0000259" key="8">
    <source>
        <dbReference type="Pfam" id="PF14432"/>
    </source>
</evidence>
<dbReference type="PROSITE" id="PS51375">
    <property type="entry name" value="PPR"/>
    <property type="match status" value="1"/>
</dbReference>
<protein>
    <recommendedName>
        <fullName evidence="8">DYW domain-containing protein</fullName>
    </recommendedName>
</protein>
<dbReference type="NCBIfam" id="TIGR00756">
    <property type="entry name" value="PPR"/>
    <property type="match status" value="1"/>
</dbReference>
<feature type="compositionally biased region" description="Low complexity" evidence="7">
    <location>
        <begin position="168"/>
        <end position="178"/>
    </location>
</feature>
<comment type="caution">
    <text evidence="9">The sequence shown here is derived from an EMBL/GenBank/DDBJ whole genome shotgun (WGS) entry which is preliminary data.</text>
</comment>
<reference evidence="9 10" key="1">
    <citation type="journal article" date="2020" name="bioRxiv">
        <title>Sequence and annotation of 42 cannabis genomes reveals extensive copy number variation in cannabinoid synthesis and pathogen resistance genes.</title>
        <authorList>
            <person name="Mckernan K.J."/>
            <person name="Helbert Y."/>
            <person name="Kane L.T."/>
            <person name="Ebling H."/>
            <person name="Zhang L."/>
            <person name="Liu B."/>
            <person name="Eaton Z."/>
            <person name="Mclaughlin S."/>
            <person name="Kingan S."/>
            <person name="Baybayan P."/>
            <person name="Concepcion G."/>
            <person name="Jordan M."/>
            <person name="Riva A."/>
            <person name="Barbazuk W."/>
            <person name="Harkins T."/>
        </authorList>
    </citation>
    <scope>NUCLEOTIDE SEQUENCE [LARGE SCALE GENOMIC DNA]</scope>
    <source>
        <strain evidence="10">cv. Jamaican Lion 4</strain>
        <tissue evidence="9">Leaf</tissue>
    </source>
</reference>
<dbReference type="EMBL" id="JAATIQ010000086">
    <property type="protein sequence ID" value="KAF4385219.1"/>
    <property type="molecule type" value="Genomic_DNA"/>
</dbReference>
<feature type="domain" description="DYW" evidence="8">
    <location>
        <begin position="641"/>
        <end position="727"/>
    </location>
</feature>
<keyword evidence="3" id="KW-0677">Repeat</keyword>
<evidence type="ECO:0000256" key="3">
    <source>
        <dbReference type="ARBA" id="ARBA00022737"/>
    </source>
</evidence>
<keyword evidence="10" id="KW-1185">Reference proteome</keyword>
<feature type="compositionally biased region" description="Low complexity" evidence="7">
    <location>
        <begin position="273"/>
        <end position="283"/>
    </location>
</feature>
<evidence type="ECO:0000256" key="6">
    <source>
        <dbReference type="PROSITE-ProRule" id="PRU00708"/>
    </source>
</evidence>
<dbReference type="InterPro" id="IPR046960">
    <property type="entry name" value="PPR_At4g14850-like_plant"/>
</dbReference>
<dbReference type="InterPro" id="IPR002885">
    <property type="entry name" value="PPR_rpt"/>
</dbReference>
<evidence type="ECO:0000256" key="4">
    <source>
        <dbReference type="ARBA" id="ARBA00022946"/>
    </source>
</evidence>
<dbReference type="InterPro" id="IPR011990">
    <property type="entry name" value="TPR-like_helical_dom_sf"/>
</dbReference>
<dbReference type="Proteomes" id="UP000583929">
    <property type="component" value="Unassembled WGS sequence"/>
</dbReference>
<evidence type="ECO:0000256" key="1">
    <source>
        <dbReference type="ARBA" id="ARBA00004173"/>
    </source>
</evidence>
<dbReference type="GO" id="GO:0009451">
    <property type="term" value="P:RNA modification"/>
    <property type="evidence" value="ECO:0007669"/>
    <property type="project" value="InterPro"/>
</dbReference>
<dbReference type="Gene3D" id="1.25.40.10">
    <property type="entry name" value="Tetratricopeptide repeat domain"/>
    <property type="match status" value="2"/>
</dbReference>
<organism evidence="9 10">
    <name type="scientific">Cannabis sativa</name>
    <name type="common">Hemp</name>
    <name type="synonym">Marijuana</name>
    <dbReference type="NCBI Taxonomy" id="3483"/>
    <lineage>
        <taxon>Eukaryota</taxon>
        <taxon>Viridiplantae</taxon>
        <taxon>Streptophyta</taxon>
        <taxon>Embryophyta</taxon>
        <taxon>Tracheophyta</taxon>
        <taxon>Spermatophyta</taxon>
        <taxon>Magnoliopsida</taxon>
        <taxon>eudicotyledons</taxon>
        <taxon>Gunneridae</taxon>
        <taxon>Pentapetalae</taxon>
        <taxon>rosids</taxon>
        <taxon>fabids</taxon>
        <taxon>Rosales</taxon>
        <taxon>Cannabaceae</taxon>
        <taxon>Cannabis</taxon>
    </lineage>
</organism>
<feature type="compositionally biased region" description="Polar residues" evidence="7">
    <location>
        <begin position="203"/>
        <end position="221"/>
    </location>
</feature>
<dbReference type="Pfam" id="PF01535">
    <property type="entry name" value="PPR"/>
    <property type="match status" value="2"/>
</dbReference>
<evidence type="ECO:0000313" key="10">
    <source>
        <dbReference type="Proteomes" id="UP000583929"/>
    </source>
</evidence>
<evidence type="ECO:0000256" key="5">
    <source>
        <dbReference type="ARBA" id="ARBA00023128"/>
    </source>
</evidence>
<dbReference type="Pfam" id="PF14432">
    <property type="entry name" value="DYW_deaminase"/>
    <property type="match status" value="1"/>
</dbReference>
<dbReference type="GO" id="GO:0005739">
    <property type="term" value="C:mitochondrion"/>
    <property type="evidence" value="ECO:0007669"/>
    <property type="project" value="UniProtKB-SubCell"/>
</dbReference>
<evidence type="ECO:0000256" key="2">
    <source>
        <dbReference type="ARBA" id="ARBA00006643"/>
    </source>
</evidence>
<feature type="repeat" description="PPR" evidence="6">
    <location>
        <begin position="406"/>
        <end position="440"/>
    </location>
</feature>
<keyword evidence="4" id="KW-0809">Transit peptide</keyword>